<reference evidence="2 3" key="1">
    <citation type="submission" date="2016-10" db="EMBL/GenBank/DDBJ databases">
        <authorList>
            <person name="de Groot N.N."/>
        </authorList>
    </citation>
    <scope>NUCLEOTIDE SEQUENCE [LARGE SCALE GENOMIC DNA]</scope>
    <source>
        <strain evidence="2 3">CGMCC 1.8712</strain>
    </source>
</reference>
<evidence type="ECO:0000313" key="3">
    <source>
        <dbReference type="Proteomes" id="UP000236755"/>
    </source>
</evidence>
<proteinExistence type="predicted"/>
<evidence type="ECO:0000313" key="2">
    <source>
        <dbReference type="EMBL" id="SEA07779.1"/>
    </source>
</evidence>
<accession>A0A1H3Y7Z6</accession>
<feature type="transmembrane region" description="Helical" evidence="1">
    <location>
        <begin position="62"/>
        <end position="80"/>
    </location>
</feature>
<keyword evidence="1" id="KW-1133">Transmembrane helix</keyword>
<sequence>MRIEREAVLIVVLIGLVLTPMWYFAIASGEPTPGVQLQSDSDTEIVPTETFLPTPNEVNTNVSGVVTWLALFVLVAMIVYTRRFTERVGRATDALRLDGTVLPSWLTSEHRSVLAYWPARTPSAGLVTLALLTWAVVSFAGLLAWEGLNYARTQFIGVYMGLMLLTMGVWMAVYMTWFMPSITVAEQREH</sequence>
<dbReference type="AlphaFoldDB" id="A0A1H3Y7Z6"/>
<dbReference type="EMBL" id="FNQT01000002">
    <property type="protein sequence ID" value="SEA07779.1"/>
    <property type="molecule type" value="Genomic_DNA"/>
</dbReference>
<organism evidence="2 3">
    <name type="scientific">Haloplanus vescus</name>
    <dbReference type="NCBI Taxonomy" id="555874"/>
    <lineage>
        <taxon>Archaea</taxon>
        <taxon>Methanobacteriati</taxon>
        <taxon>Methanobacteriota</taxon>
        <taxon>Stenosarchaea group</taxon>
        <taxon>Halobacteria</taxon>
        <taxon>Halobacteriales</taxon>
        <taxon>Haloferacaceae</taxon>
        <taxon>Haloplanus</taxon>
    </lineage>
</organism>
<keyword evidence="1" id="KW-0472">Membrane</keyword>
<feature type="transmembrane region" description="Helical" evidence="1">
    <location>
        <begin position="156"/>
        <end position="178"/>
    </location>
</feature>
<keyword evidence="1" id="KW-0812">Transmembrane</keyword>
<protein>
    <submittedName>
        <fullName evidence="2">Uncharacterized protein</fullName>
    </submittedName>
</protein>
<keyword evidence="3" id="KW-1185">Reference proteome</keyword>
<dbReference type="RefSeq" id="WP_092633931.1">
    <property type="nucleotide sequence ID" value="NZ_FNQT01000002.1"/>
</dbReference>
<evidence type="ECO:0000256" key="1">
    <source>
        <dbReference type="SAM" id="Phobius"/>
    </source>
</evidence>
<dbReference type="OrthoDB" id="256991at2157"/>
<dbReference type="Proteomes" id="UP000236755">
    <property type="component" value="Unassembled WGS sequence"/>
</dbReference>
<feature type="transmembrane region" description="Helical" evidence="1">
    <location>
        <begin position="124"/>
        <end position="144"/>
    </location>
</feature>
<dbReference type="STRING" id="555874.SAMN04488065_1719"/>
<gene>
    <name evidence="2" type="ORF">SAMN04488065_1719</name>
</gene>
<feature type="transmembrane region" description="Helical" evidence="1">
    <location>
        <begin position="7"/>
        <end position="26"/>
    </location>
</feature>
<name>A0A1H3Y7Z6_9EURY</name>